<sequence length="96" mass="10204">MTMIISAAINTNDLIFNDDYDFYDWFGNVGTDFIKSALSIYGAELIIGVFIAGGGGVVALIAIAGVSILISAVLDEIFEVNNVSGGLTNELRKLQI</sequence>
<evidence type="ECO:0000256" key="1">
    <source>
        <dbReference type="SAM" id="Phobius"/>
    </source>
</evidence>
<feature type="transmembrane region" description="Helical" evidence="1">
    <location>
        <begin position="45"/>
        <end position="74"/>
    </location>
</feature>
<organism evidence="2 3">
    <name type="scientific">Photobacterium angustum (strain S14 / CCUG 15956)</name>
    <name type="common">Vibrio sp. (strain S14 / CCUG 15956)</name>
    <dbReference type="NCBI Taxonomy" id="314292"/>
    <lineage>
        <taxon>Bacteria</taxon>
        <taxon>Pseudomonadati</taxon>
        <taxon>Pseudomonadota</taxon>
        <taxon>Gammaproteobacteria</taxon>
        <taxon>Vibrionales</taxon>
        <taxon>Vibrionaceae</taxon>
        <taxon>Photobacterium</taxon>
    </lineage>
</organism>
<evidence type="ECO:0000313" key="3">
    <source>
        <dbReference type="Proteomes" id="UP000001603"/>
    </source>
</evidence>
<comment type="caution">
    <text evidence="2">The sequence shown here is derived from an EMBL/GenBank/DDBJ whole genome shotgun (WGS) entry which is preliminary data.</text>
</comment>
<gene>
    <name evidence="2" type="ORF">VAS14_02543</name>
</gene>
<accession>Q1ZTD8</accession>
<reference evidence="2 3" key="1">
    <citation type="journal article" date="2009" name="Proc. Natl. Acad. Sci. U.S.A.">
        <title>The genomic basis of trophic strategy in marine bacteria.</title>
        <authorList>
            <person name="Lauro F.M."/>
            <person name="McDougald D."/>
            <person name="Thomas T."/>
            <person name="Williams T.J."/>
            <person name="Egan S."/>
            <person name="Rice S."/>
            <person name="DeMaere M.Z."/>
            <person name="Ting L."/>
            <person name="Ertan H."/>
            <person name="Johnson J."/>
            <person name="Ferriera S."/>
            <person name="Lapidus A."/>
            <person name="Anderson I."/>
            <person name="Kyrpides N."/>
            <person name="Munk A.C."/>
            <person name="Detter C."/>
            <person name="Han C.S."/>
            <person name="Brown M.V."/>
            <person name="Robb F.T."/>
            <person name="Kjelleberg S."/>
            <person name="Cavicchioli R."/>
        </authorList>
    </citation>
    <scope>NUCLEOTIDE SEQUENCE [LARGE SCALE GENOMIC DNA]</scope>
    <source>
        <strain evidence="2 3">S14</strain>
    </source>
</reference>
<dbReference type="EMBL" id="AAOJ01000002">
    <property type="protein sequence ID" value="EAS64558.1"/>
    <property type="molecule type" value="Genomic_DNA"/>
</dbReference>
<evidence type="ECO:0000313" key="2">
    <source>
        <dbReference type="EMBL" id="EAS64558.1"/>
    </source>
</evidence>
<dbReference type="HOGENOM" id="CLU_2357272_0_0_6"/>
<dbReference type="eggNOG" id="ENOG5030I2B">
    <property type="taxonomic scope" value="Bacteria"/>
</dbReference>
<keyword evidence="1" id="KW-0472">Membrane</keyword>
<proteinExistence type="predicted"/>
<keyword evidence="1" id="KW-1133">Transmembrane helix</keyword>
<protein>
    <submittedName>
        <fullName evidence="2">Uncharacterized protein</fullName>
    </submittedName>
</protein>
<dbReference type="AlphaFoldDB" id="Q1ZTD8"/>
<dbReference type="Proteomes" id="UP000001603">
    <property type="component" value="Unassembled WGS sequence"/>
</dbReference>
<name>Q1ZTD8_PHOAS</name>
<keyword evidence="1" id="KW-0812">Transmembrane</keyword>